<dbReference type="EMBL" id="CAICTM010000957">
    <property type="protein sequence ID" value="CAB9518732.1"/>
    <property type="molecule type" value="Genomic_DNA"/>
</dbReference>
<keyword evidence="4" id="KW-1185">Reference proteome</keyword>
<organism evidence="3 4">
    <name type="scientific">Seminavis robusta</name>
    <dbReference type="NCBI Taxonomy" id="568900"/>
    <lineage>
        <taxon>Eukaryota</taxon>
        <taxon>Sar</taxon>
        <taxon>Stramenopiles</taxon>
        <taxon>Ochrophyta</taxon>
        <taxon>Bacillariophyta</taxon>
        <taxon>Bacillariophyceae</taxon>
        <taxon>Bacillariophycidae</taxon>
        <taxon>Naviculales</taxon>
        <taxon>Naviculaceae</taxon>
        <taxon>Seminavis</taxon>
    </lineage>
</organism>
<feature type="compositionally biased region" description="Basic residues" evidence="2">
    <location>
        <begin position="181"/>
        <end position="192"/>
    </location>
</feature>
<gene>
    <name evidence="3" type="ORF">SEMRO_959_G224770.1</name>
</gene>
<evidence type="ECO:0000256" key="2">
    <source>
        <dbReference type="SAM" id="MobiDB-lite"/>
    </source>
</evidence>
<feature type="region of interest" description="Disordered" evidence="2">
    <location>
        <begin position="181"/>
        <end position="200"/>
    </location>
</feature>
<feature type="coiled-coil region" evidence="1">
    <location>
        <begin position="342"/>
        <end position="369"/>
    </location>
</feature>
<accession>A0A9N8ECS4</accession>
<feature type="region of interest" description="Disordered" evidence="2">
    <location>
        <begin position="549"/>
        <end position="573"/>
    </location>
</feature>
<evidence type="ECO:0000256" key="1">
    <source>
        <dbReference type="SAM" id="Coils"/>
    </source>
</evidence>
<name>A0A9N8ECS4_9STRA</name>
<feature type="compositionally biased region" description="Acidic residues" evidence="2">
    <location>
        <begin position="494"/>
        <end position="504"/>
    </location>
</feature>
<evidence type="ECO:0000313" key="3">
    <source>
        <dbReference type="EMBL" id="CAB9518732.1"/>
    </source>
</evidence>
<proteinExistence type="predicted"/>
<comment type="caution">
    <text evidence="3">The sequence shown here is derived from an EMBL/GenBank/DDBJ whole genome shotgun (WGS) entry which is preliminary data.</text>
</comment>
<keyword evidence="1" id="KW-0175">Coiled coil</keyword>
<feature type="region of interest" description="Disordered" evidence="2">
    <location>
        <begin position="450"/>
        <end position="474"/>
    </location>
</feature>
<feature type="compositionally biased region" description="Polar residues" evidence="2">
    <location>
        <begin position="505"/>
        <end position="514"/>
    </location>
</feature>
<evidence type="ECO:0000313" key="4">
    <source>
        <dbReference type="Proteomes" id="UP001153069"/>
    </source>
</evidence>
<reference evidence="3" key="1">
    <citation type="submission" date="2020-06" db="EMBL/GenBank/DDBJ databases">
        <authorList>
            <consortium name="Plant Systems Biology data submission"/>
        </authorList>
    </citation>
    <scope>NUCLEOTIDE SEQUENCE</scope>
    <source>
        <strain evidence="3">D6</strain>
    </source>
</reference>
<protein>
    <submittedName>
        <fullName evidence="3">Uncharacterized protein</fullName>
    </submittedName>
</protein>
<feature type="compositionally biased region" description="Basic and acidic residues" evidence="2">
    <location>
        <begin position="457"/>
        <end position="467"/>
    </location>
</feature>
<dbReference type="OrthoDB" id="49538at2759"/>
<sequence>MGDKFPDYLLQECRNALSVHCRDIVMTDKGSGEVTSGQQELQQKVFHGSAGYASALDTFIEGKGYYASLFDRTPIENNREGNQERQSGYMLELKDIASCNEAVKYVVYERGFTREALAKNGEKELEGRNIGERAAVSLANYRLALKFHDEYCPQGKLPSGKSLEDAVLYVRQKMYVLLKGAKSKRSNSRRSNAKNTEKEYTEEEMPAKYMFSGYFTYLLWGPKGVSGETLSCLSVDGTDVPKVGRAASRQKELKIKAAERASDIGGTGPYHRGVAIKDKFACASLAVSELKEQRKNVRDLLFHNSTSESNCLQQLQQINAMLDRAYERDDDEREIGLLKKRKKDLFDSLDELAKRKKELEDESDRLMKQSSSNQVQVSAYYDAVGSFREVPGAVEVKKKHGVADSESSSLSASVVQKKRKSSSSVVVTTATKKQAPKQSGAVINLLTQFNSQATPDTNDKQQEEQESRAYNAEDDFNEYIKQNLIDNLAQKEQEGEDEEQEDEQNGLSRIPSQESYLEYDKTFVGAAAKLDDQGKQFLLEFRKKQAEISHRERMEGRGAATDTRNYAPGNTYYSNSHSHATDLFHDNAHEYYAGEEKN</sequence>
<dbReference type="AlphaFoldDB" id="A0A9N8ECS4"/>
<feature type="region of interest" description="Disordered" evidence="2">
    <location>
        <begin position="491"/>
        <end position="514"/>
    </location>
</feature>
<dbReference type="Proteomes" id="UP001153069">
    <property type="component" value="Unassembled WGS sequence"/>
</dbReference>